<feature type="region of interest" description="Disordered" evidence="1">
    <location>
        <begin position="48"/>
        <end position="71"/>
    </location>
</feature>
<proteinExistence type="predicted"/>
<accession>A0A9W7FAP5</accession>
<keyword evidence="2" id="KW-0732">Signal</keyword>
<protein>
    <submittedName>
        <fullName evidence="3">Uncharacterized protein</fullName>
    </submittedName>
</protein>
<dbReference type="AlphaFoldDB" id="A0A9W7FAP5"/>
<dbReference type="EMBL" id="BRXX01000375">
    <property type="protein sequence ID" value="GMI08063.1"/>
    <property type="molecule type" value="Genomic_DNA"/>
</dbReference>
<name>A0A9W7FAP5_9STRA</name>
<evidence type="ECO:0000256" key="2">
    <source>
        <dbReference type="SAM" id="SignalP"/>
    </source>
</evidence>
<feature type="signal peptide" evidence="2">
    <location>
        <begin position="1"/>
        <end position="18"/>
    </location>
</feature>
<comment type="caution">
    <text evidence="3">The sequence shown here is derived from an EMBL/GenBank/DDBJ whole genome shotgun (WGS) entry which is preliminary data.</text>
</comment>
<sequence>MFILIIILVALAFVSSSALVVFPRVRSSIQLSSSADDYLEQAKKLREEAASLESSRPPPPPPSSTSSSSPAAAPIINLKDSAWTLQFTLNLPNTLYTSSSTELTFLADGYTTSDSSIFSKVWGWDLEDDDGTSTAEGIKPESEDVSVLLFSADAAKESKIPSDLANKRLYFTAEMAQSKTTKNWRFNKGTCTIKSDEVNGGGLFGLFGNTGKILAQFKVVGRFTLTPAPPAQ</sequence>
<evidence type="ECO:0000313" key="4">
    <source>
        <dbReference type="Proteomes" id="UP001165160"/>
    </source>
</evidence>
<keyword evidence="4" id="KW-1185">Reference proteome</keyword>
<organism evidence="3 4">
    <name type="scientific">Triparma verrucosa</name>
    <dbReference type="NCBI Taxonomy" id="1606542"/>
    <lineage>
        <taxon>Eukaryota</taxon>
        <taxon>Sar</taxon>
        <taxon>Stramenopiles</taxon>
        <taxon>Ochrophyta</taxon>
        <taxon>Bolidophyceae</taxon>
        <taxon>Parmales</taxon>
        <taxon>Triparmaceae</taxon>
        <taxon>Triparma</taxon>
    </lineage>
</organism>
<evidence type="ECO:0000313" key="3">
    <source>
        <dbReference type="EMBL" id="GMI08063.1"/>
    </source>
</evidence>
<evidence type="ECO:0000256" key="1">
    <source>
        <dbReference type="SAM" id="MobiDB-lite"/>
    </source>
</evidence>
<dbReference type="Proteomes" id="UP001165160">
    <property type="component" value="Unassembled WGS sequence"/>
</dbReference>
<reference evidence="4" key="1">
    <citation type="journal article" date="2023" name="Commun. Biol.">
        <title>Genome analysis of Parmales, the sister group of diatoms, reveals the evolutionary specialization of diatoms from phago-mixotrophs to photoautotrophs.</title>
        <authorList>
            <person name="Ban H."/>
            <person name="Sato S."/>
            <person name="Yoshikawa S."/>
            <person name="Yamada K."/>
            <person name="Nakamura Y."/>
            <person name="Ichinomiya M."/>
            <person name="Sato N."/>
            <person name="Blanc-Mathieu R."/>
            <person name="Endo H."/>
            <person name="Kuwata A."/>
            <person name="Ogata H."/>
        </authorList>
    </citation>
    <scope>NUCLEOTIDE SEQUENCE [LARGE SCALE GENOMIC DNA]</scope>
    <source>
        <strain evidence="4">NIES 3699</strain>
    </source>
</reference>
<gene>
    <name evidence="3" type="ORF">TrVE_jg11733</name>
</gene>
<feature type="chain" id="PRO_5040759877" evidence="2">
    <location>
        <begin position="19"/>
        <end position="232"/>
    </location>
</feature>